<name>A0A2N3I905_9BACT</name>
<comment type="similarity">
    <text evidence="1 3">Belongs to the short-chain dehydrogenases/reductases (SDR) family.</text>
</comment>
<sequence length="265" mass="29778">MNISVEFALITGGSRGLGKAIAENFAQRKIPIILVALPEKVLIETAQYLQNTYQVDVKTFGIDLTEQDAPQKVFDFVQENKLKVKYLVNNAGIGYTDKFERLSTNFLDKLLKINTIAVTQLTRLFIPALAESSPAYILNVASMAGLFTMPYKAAYSASKHYVIELSFALREELKEKNISVTVVCPGGIMTNPEVLERVEQMGNLGKILTASPDFIAKVAVKAMMNKRKFIVPKWQVKFYSYLRWVFPKTWQAKIIAGALRKKIES</sequence>
<evidence type="ECO:0000313" key="4">
    <source>
        <dbReference type="EMBL" id="PKQ66723.1"/>
    </source>
</evidence>
<dbReference type="CDD" id="cd05233">
    <property type="entry name" value="SDR_c"/>
    <property type="match status" value="1"/>
</dbReference>
<evidence type="ECO:0000313" key="5">
    <source>
        <dbReference type="Proteomes" id="UP000233387"/>
    </source>
</evidence>
<dbReference type="PIRSF" id="PIRSF000126">
    <property type="entry name" value="11-beta-HSD1"/>
    <property type="match status" value="1"/>
</dbReference>
<reference evidence="4 5" key="1">
    <citation type="submission" date="2017-06" db="EMBL/GenBank/DDBJ databases">
        <title>Raineya orbicola gen. nov., sp. nov. a slightly thermophilic bacterium of the phylum Bacteroidetes and the description of Raineyaceae fam. nov.</title>
        <authorList>
            <person name="Albuquerque L."/>
            <person name="Polonia A.R.M."/>
            <person name="Barroso C."/>
            <person name="Froufe H.J.C."/>
            <person name="Lage O."/>
            <person name="Lobo-Da-Cunha A."/>
            <person name="Egas C."/>
            <person name="Da Costa M.S."/>
        </authorList>
    </citation>
    <scope>NUCLEOTIDE SEQUENCE [LARGE SCALE GENOMIC DNA]</scope>
    <source>
        <strain evidence="4 5">SPSPC-11</strain>
    </source>
</reference>
<proteinExistence type="inferred from homology"/>
<dbReference type="PRINTS" id="PR00081">
    <property type="entry name" value="GDHRDH"/>
</dbReference>
<organism evidence="4 5">
    <name type="scientific">Raineya orbicola</name>
    <dbReference type="NCBI Taxonomy" id="2016530"/>
    <lineage>
        <taxon>Bacteria</taxon>
        <taxon>Pseudomonadati</taxon>
        <taxon>Bacteroidota</taxon>
        <taxon>Cytophagia</taxon>
        <taxon>Cytophagales</taxon>
        <taxon>Raineyaceae</taxon>
        <taxon>Raineya</taxon>
    </lineage>
</organism>
<dbReference type="PRINTS" id="PR00080">
    <property type="entry name" value="SDRFAMILY"/>
</dbReference>
<dbReference type="InterPro" id="IPR020904">
    <property type="entry name" value="Sc_DH/Rdtase_CS"/>
</dbReference>
<dbReference type="Pfam" id="PF00106">
    <property type="entry name" value="adh_short"/>
    <property type="match status" value="1"/>
</dbReference>
<comment type="caution">
    <text evidence="4">The sequence shown here is derived from an EMBL/GenBank/DDBJ whole genome shotgun (WGS) entry which is preliminary data.</text>
</comment>
<dbReference type="PROSITE" id="PS00061">
    <property type="entry name" value="ADH_SHORT"/>
    <property type="match status" value="1"/>
</dbReference>
<dbReference type="InterPro" id="IPR002347">
    <property type="entry name" value="SDR_fam"/>
</dbReference>
<dbReference type="OrthoDB" id="9808814at2"/>
<evidence type="ECO:0000256" key="3">
    <source>
        <dbReference type="RuleBase" id="RU000363"/>
    </source>
</evidence>
<dbReference type="GO" id="GO:0016020">
    <property type="term" value="C:membrane"/>
    <property type="evidence" value="ECO:0007669"/>
    <property type="project" value="TreeGrafter"/>
</dbReference>
<dbReference type="AlphaFoldDB" id="A0A2N3I905"/>
<dbReference type="PANTHER" id="PTHR44196">
    <property type="entry name" value="DEHYDROGENASE/REDUCTASE SDR FAMILY MEMBER 7B"/>
    <property type="match status" value="1"/>
</dbReference>
<dbReference type="PANTHER" id="PTHR44196:SF2">
    <property type="entry name" value="SHORT-CHAIN DEHYDROGENASE-RELATED"/>
    <property type="match status" value="1"/>
</dbReference>
<dbReference type="GO" id="GO:0016491">
    <property type="term" value="F:oxidoreductase activity"/>
    <property type="evidence" value="ECO:0007669"/>
    <property type="project" value="UniProtKB-KW"/>
</dbReference>
<dbReference type="Gene3D" id="3.40.50.720">
    <property type="entry name" value="NAD(P)-binding Rossmann-like Domain"/>
    <property type="match status" value="1"/>
</dbReference>
<protein>
    <submittedName>
        <fullName evidence="4">Short-chain dehydrogenase</fullName>
    </submittedName>
</protein>
<dbReference type="Proteomes" id="UP000233387">
    <property type="component" value="Unassembled WGS sequence"/>
</dbReference>
<dbReference type="EMBL" id="NKXO01000043">
    <property type="protein sequence ID" value="PKQ66723.1"/>
    <property type="molecule type" value="Genomic_DNA"/>
</dbReference>
<dbReference type="RefSeq" id="WP_101359553.1">
    <property type="nucleotide sequence ID" value="NZ_NKXO01000043.1"/>
</dbReference>
<evidence type="ECO:0000256" key="1">
    <source>
        <dbReference type="ARBA" id="ARBA00006484"/>
    </source>
</evidence>
<dbReference type="SUPFAM" id="SSF51735">
    <property type="entry name" value="NAD(P)-binding Rossmann-fold domains"/>
    <property type="match status" value="1"/>
</dbReference>
<accession>A0A2N3I905</accession>
<evidence type="ECO:0000256" key="2">
    <source>
        <dbReference type="ARBA" id="ARBA00023002"/>
    </source>
</evidence>
<keyword evidence="2" id="KW-0560">Oxidoreductase</keyword>
<dbReference type="InterPro" id="IPR036291">
    <property type="entry name" value="NAD(P)-bd_dom_sf"/>
</dbReference>
<gene>
    <name evidence="4" type="ORF">Rain11_2291</name>
</gene>
<keyword evidence="5" id="KW-1185">Reference proteome</keyword>